<protein>
    <submittedName>
        <fullName evidence="1">Uncharacterized protein</fullName>
    </submittedName>
</protein>
<gene>
    <name evidence="1" type="ORF">GCU85_06030</name>
</gene>
<organism evidence="1 2">
    <name type="scientific">Ostreibacterium oceani</name>
    <dbReference type="NCBI Taxonomy" id="2654998"/>
    <lineage>
        <taxon>Bacteria</taxon>
        <taxon>Pseudomonadati</taxon>
        <taxon>Pseudomonadota</taxon>
        <taxon>Gammaproteobacteria</taxon>
        <taxon>Cardiobacteriales</taxon>
        <taxon>Ostreibacteriaceae</taxon>
        <taxon>Ostreibacterium</taxon>
    </lineage>
</organism>
<dbReference type="AlphaFoldDB" id="A0A6N7EYR1"/>
<comment type="caution">
    <text evidence="1">The sequence shown here is derived from an EMBL/GenBank/DDBJ whole genome shotgun (WGS) entry which is preliminary data.</text>
</comment>
<dbReference type="Proteomes" id="UP000471298">
    <property type="component" value="Unassembled WGS sequence"/>
</dbReference>
<reference evidence="1 2" key="1">
    <citation type="submission" date="2019-10" db="EMBL/GenBank/DDBJ databases">
        <title>Cardiobacteriales fam. a chemoheterotrophic member of the order Cardiobacteriales, and proposal of Cardiobacteriales fam. nov.</title>
        <authorList>
            <person name="Wang C."/>
        </authorList>
    </citation>
    <scope>NUCLEOTIDE SEQUENCE [LARGE SCALE GENOMIC DNA]</scope>
    <source>
        <strain evidence="1 2">ML27</strain>
    </source>
</reference>
<proteinExistence type="predicted"/>
<dbReference type="EMBL" id="WHNW01000005">
    <property type="protein sequence ID" value="MPV86287.1"/>
    <property type="molecule type" value="Genomic_DNA"/>
</dbReference>
<evidence type="ECO:0000313" key="2">
    <source>
        <dbReference type="Proteomes" id="UP000471298"/>
    </source>
</evidence>
<accession>A0A6N7EYR1</accession>
<name>A0A6N7EYR1_9GAMM</name>
<keyword evidence="2" id="KW-1185">Reference proteome</keyword>
<sequence>MQLSRLGCFHASRLSFMRVLLRRLYLDNWQFKQQTFAIDNSGEGYAVYTAQCEQSIYSLVAFAHDLPDSLRSDRVIAERWDTTFTLFDGVPSAADIARLQANVPLQEAGRISEKELSLSRANRSGRLWSYVIDCLAMGNQPDSDMIKQTGYLMRTTAVYGSGKFGAADREVIAERPEFSGPFQVEMLHVYLIRWFVRDLANALAKAQGGDKATTLDAGIARLLGIGNSTGLGMAPFIVNHPVLFNNWISAREMAIAKVCQLANADESAVALFSACFDASQVSVDNWQTRHPIQIEKLTVLRAELSQLAQYLQSFDWQQSRPWQALFDWVQDTLGADAQELFASLMLEPYPELVDGLAHCMLAPASSPLIDGGLSIARLRQTIESRANWALKTDWEAPDNRARVWYISEEKLEPRLGERFEEDIADYEQPLCTGKRIAELYQLTTDCETKTVGDFLFRHPQHRETVKRVLRLNTHPYAEIQDNTIEKTMLPIDMLRCKLSFFGATHFDPRSDRWVRIVMFQHAPYPDELHAENYDYWPYNGGLLHGG</sequence>
<dbReference type="InParanoid" id="A0A6N7EYR1"/>
<evidence type="ECO:0000313" key="1">
    <source>
        <dbReference type="EMBL" id="MPV86287.1"/>
    </source>
</evidence>